<keyword evidence="3" id="KW-0328">Glycosyltransferase</keyword>
<dbReference type="GeneID" id="57904064"/>
<name>A0A380PYY2_YERFR</name>
<proteinExistence type="predicted"/>
<dbReference type="InterPro" id="IPR028098">
    <property type="entry name" value="Glyco_trans_4-like_N"/>
</dbReference>
<dbReference type="GO" id="GO:1901135">
    <property type="term" value="P:carbohydrate derivative metabolic process"/>
    <property type="evidence" value="ECO:0007669"/>
    <property type="project" value="UniProtKB-ARBA"/>
</dbReference>
<protein>
    <submittedName>
        <fullName evidence="3">WbcN protein</fullName>
        <ecNumber evidence="3">2.4.1.250</ecNumber>
    </submittedName>
</protein>
<evidence type="ECO:0000313" key="3">
    <source>
        <dbReference type="EMBL" id="SUP78804.1"/>
    </source>
</evidence>
<dbReference type="SUPFAM" id="SSF53756">
    <property type="entry name" value="UDP-Glycosyltransferase/glycogen phosphorylase"/>
    <property type="match status" value="1"/>
</dbReference>
<feature type="domain" description="Glycosyl transferase family 1" evidence="1">
    <location>
        <begin position="174"/>
        <end position="343"/>
    </location>
</feature>
<dbReference type="EMBL" id="UHJA01000001">
    <property type="protein sequence ID" value="SUP78804.1"/>
    <property type="molecule type" value="Genomic_DNA"/>
</dbReference>
<accession>A0A380PYY2</accession>
<dbReference type="Gene3D" id="3.40.50.2000">
    <property type="entry name" value="Glycogen Phosphorylase B"/>
    <property type="match status" value="2"/>
</dbReference>
<dbReference type="GO" id="GO:0102710">
    <property type="term" value="F:D-inositol-3-phosphate glycosyltransferase activity"/>
    <property type="evidence" value="ECO:0007669"/>
    <property type="project" value="UniProtKB-EC"/>
</dbReference>
<dbReference type="InterPro" id="IPR001296">
    <property type="entry name" value="Glyco_trans_1"/>
</dbReference>
<dbReference type="RefSeq" id="WP_004707671.1">
    <property type="nucleotide sequence ID" value="NZ_CP023964.1"/>
</dbReference>
<evidence type="ECO:0000259" key="1">
    <source>
        <dbReference type="Pfam" id="PF00534"/>
    </source>
</evidence>
<dbReference type="AlphaFoldDB" id="A0A380PYY2"/>
<dbReference type="PANTHER" id="PTHR12526:SF630">
    <property type="entry name" value="GLYCOSYLTRANSFERASE"/>
    <property type="match status" value="1"/>
</dbReference>
<sequence>MNLLYVITGLGMGGAEKQTVLIANKMHEAGHNVMIISLTGETLVNPRNGVQLNELKLEKTPVSFFKGLLEVRRIIKKFAPDILHSHMFHANVFSRVLRLFTNIPVLICTAHNTNEGSSLRMLAYKYTDRLASLSTNVSQDAVDSFIRKGASSVDRMIVVSNGIDTSQFDFSADDRNTKRSELGILDDTPILLSVGRLTEAKDYPNLLKAYSLLLKDNSFYNVPRLFIVGTGHLESHLKSMVKELSIEKYVTFLGQRDDIRELMCAADIFVLSSEWEGFPLVITEAMACKKIIVATNAGGITEALGDCGSIVPVKDPESLSQEINKMIKLSNEEKEALGNRVRERIIKTNSIEKIIERWISIYNQYKNKTS</sequence>
<dbReference type="PANTHER" id="PTHR12526">
    <property type="entry name" value="GLYCOSYLTRANSFERASE"/>
    <property type="match status" value="1"/>
</dbReference>
<dbReference type="Pfam" id="PF13439">
    <property type="entry name" value="Glyco_transf_4"/>
    <property type="match status" value="1"/>
</dbReference>
<keyword evidence="3" id="KW-0808">Transferase</keyword>
<dbReference type="Pfam" id="PF00534">
    <property type="entry name" value="Glycos_transf_1"/>
    <property type="match status" value="1"/>
</dbReference>
<feature type="domain" description="Glycosyltransferase subfamily 4-like N-terminal" evidence="2">
    <location>
        <begin position="12"/>
        <end position="166"/>
    </location>
</feature>
<reference evidence="3 4" key="1">
    <citation type="submission" date="2018-06" db="EMBL/GenBank/DDBJ databases">
        <authorList>
            <consortium name="Pathogen Informatics"/>
            <person name="Doyle S."/>
        </authorList>
    </citation>
    <scope>NUCLEOTIDE SEQUENCE [LARGE SCALE GENOMIC DNA]</scope>
    <source>
        <strain evidence="3 4">NCTC11470</strain>
    </source>
</reference>
<evidence type="ECO:0000259" key="2">
    <source>
        <dbReference type="Pfam" id="PF13439"/>
    </source>
</evidence>
<organism evidence="3 4">
    <name type="scientific">Yersinia frederiksenii</name>
    <dbReference type="NCBI Taxonomy" id="29484"/>
    <lineage>
        <taxon>Bacteria</taxon>
        <taxon>Pseudomonadati</taxon>
        <taxon>Pseudomonadota</taxon>
        <taxon>Gammaproteobacteria</taxon>
        <taxon>Enterobacterales</taxon>
        <taxon>Yersiniaceae</taxon>
        <taxon>Yersinia</taxon>
    </lineage>
</organism>
<gene>
    <name evidence="3" type="primary">mshA_1</name>
    <name evidence="3" type="ORF">NCTC11470_03940</name>
</gene>
<dbReference type="EC" id="2.4.1.250" evidence="3"/>
<evidence type="ECO:0000313" key="4">
    <source>
        <dbReference type="Proteomes" id="UP000254835"/>
    </source>
</evidence>
<dbReference type="Proteomes" id="UP000254835">
    <property type="component" value="Unassembled WGS sequence"/>
</dbReference>